<dbReference type="AlphaFoldDB" id="A7SJ95"/>
<dbReference type="Gene3D" id="3.90.1720.70">
    <property type="match status" value="1"/>
</dbReference>
<dbReference type="KEGG" id="nve:5507684"/>
<dbReference type="OrthoDB" id="5945667at2759"/>
<dbReference type="Proteomes" id="UP000001593">
    <property type="component" value="Unassembled WGS sequence"/>
</dbReference>
<organism evidence="1 2">
    <name type="scientific">Nematostella vectensis</name>
    <name type="common">Starlet sea anemone</name>
    <dbReference type="NCBI Taxonomy" id="45351"/>
    <lineage>
        <taxon>Eukaryota</taxon>
        <taxon>Metazoa</taxon>
        <taxon>Cnidaria</taxon>
        <taxon>Anthozoa</taxon>
        <taxon>Hexacorallia</taxon>
        <taxon>Actiniaria</taxon>
        <taxon>Edwardsiidae</taxon>
        <taxon>Nematostella</taxon>
    </lineage>
</organism>
<accession>A7SJ95</accession>
<dbReference type="HOGENOM" id="CLU_1469898_0_0_1"/>
<dbReference type="InterPro" id="IPR025562">
    <property type="entry name" value="Tae4"/>
</dbReference>
<dbReference type="eggNOG" id="ENOG502S5BA">
    <property type="taxonomic scope" value="Eukaryota"/>
</dbReference>
<dbReference type="InParanoid" id="A7SJ95"/>
<dbReference type="EMBL" id="DS469675">
    <property type="protein sequence ID" value="EDO36258.1"/>
    <property type="molecule type" value="Genomic_DNA"/>
</dbReference>
<evidence type="ECO:0000313" key="1">
    <source>
        <dbReference type="EMBL" id="EDO36258.1"/>
    </source>
</evidence>
<evidence type="ECO:0000313" key="2">
    <source>
        <dbReference type="Proteomes" id="UP000001593"/>
    </source>
</evidence>
<dbReference type="OMA" id="KAYLWEL"/>
<dbReference type="PhylomeDB" id="A7SJ95"/>
<proteinExistence type="predicted"/>
<sequence>MNCIIQLLELFCVIGHISHTRGFPLFSTLWDNYPLVSKYSGRTAMIDAAGLGTYLYGPNTYAIRLSYALIHSGHKISIQRGQFNWSGERAKRATGRYKDAKYIIRVATMRQYLERVLGPAQIVSKKESDFKGTKGIIVFQDCPKFTSATGHVDLYDGSRCVNKGFFDQCNTIRLFILP</sequence>
<gene>
    <name evidence="1" type="ORF">NEMVEDRAFT_v1g245623</name>
</gene>
<reference evidence="1 2" key="1">
    <citation type="journal article" date="2007" name="Science">
        <title>Sea anemone genome reveals ancestral eumetazoan gene repertoire and genomic organization.</title>
        <authorList>
            <person name="Putnam N.H."/>
            <person name="Srivastava M."/>
            <person name="Hellsten U."/>
            <person name="Dirks B."/>
            <person name="Chapman J."/>
            <person name="Salamov A."/>
            <person name="Terry A."/>
            <person name="Shapiro H."/>
            <person name="Lindquist E."/>
            <person name="Kapitonov V.V."/>
            <person name="Jurka J."/>
            <person name="Genikhovich G."/>
            <person name="Grigoriev I.V."/>
            <person name="Lucas S.M."/>
            <person name="Steele R.E."/>
            <person name="Finnerty J.R."/>
            <person name="Technau U."/>
            <person name="Martindale M.Q."/>
            <person name="Rokhsar D.S."/>
        </authorList>
    </citation>
    <scope>NUCLEOTIDE SEQUENCE [LARGE SCALE GENOMIC DNA]</scope>
    <source>
        <strain evidence="2">CH2 X CH6</strain>
    </source>
</reference>
<protein>
    <submittedName>
        <fullName evidence="1">Uncharacterized protein</fullName>
    </submittedName>
</protein>
<name>A7SJ95_NEMVE</name>
<keyword evidence="2" id="KW-1185">Reference proteome</keyword>
<dbReference type="Pfam" id="PF14113">
    <property type="entry name" value="Tae4"/>
    <property type="match status" value="1"/>
</dbReference>